<name>Q0YPD4_9CHLB</name>
<gene>
    <name evidence="1" type="ORF">CferDRAFT_0173</name>
</gene>
<evidence type="ECO:0008006" key="3">
    <source>
        <dbReference type="Google" id="ProtNLM"/>
    </source>
</evidence>
<keyword evidence="2" id="KW-1185">Reference proteome</keyword>
<accession>Q0YPD4</accession>
<organism evidence="1 2">
    <name type="scientific">Chlorobium ferrooxidans DSM 13031</name>
    <dbReference type="NCBI Taxonomy" id="377431"/>
    <lineage>
        <taxon>Bacteria</taxon>
        <taxon>Pseudomonadati</taxon>
        <taxon>Chlorobiota</taxon>
        <taxon>Chlorobiia</taxon>
        <taxon>Chlorobiales</taxon>
        <taxon>Chlorobiaceae</taxon>
        <taxon>Chlorobium/Pelodictyon group</taxon>
        <taxon>Chlorobium</taxon>
    </lineage>
</organism>
<sequence length="395" mass="43872">MKIIGIVLLFLMFSGVALGDESKQKISDNQIDLNTLDRNNDGYLDKSELVEYFLKNDEVLVRLHNDGVSEGRLLDKADVLASDVITMWNSKEEKTKVTIDQFRDFINQRAENKAIEKDLPIGWPGLGFSRSLMDDVAPTGKKIDGRPFVLSYRYDNNLQNKKGALSVLGTVTLLDISKDYRGGTIKINPGVDFDVDTAKEAMVSSIGFRLGLSHIWINSNSTLLTSHVLSLIPQYGTDRDFKRKVYEASLLWSFASKRIMKSGYNTWIGGKQTNPDDAILKVYWHPQFGLEAGSVGDTGGNLDLQKIKDNGSYIRLTAGGKISVTPLTISKRLITSIAYTNRWDLGEGWNKCYWTADAGYKIAKNVQFTVAYQNGAKTPSFTDANVVLVGVGVTQ</sequence>
<dbReference type="InterPro" id="IPR018247">
    <property type="entry name" value="EF_Hand_1_Ca_BS"/>
</dbReference>
<evidence type="ECO:0000313" key="1">
    <source>
        <dbReference type="EMBL" id="EAT58166.1"/>
    </source>
</evidence>
<dbReference type="Proteomes" id="UP000004162">
    <property type="component" value="Unassembled WGS sequence"/>
</dbReference>
<evidence type="ECO:0000313" key="2">
    <source>
        <dbReference type="Proteomes" id="UP000004162"/>
    </source>
</evidence>
<comment type="caution">
    <text evidence="1">The sequence shown here is derived from an EMBL/GenBank/DDBJ whole genome shotgun (WGS) entry which is preliminary data.</text>
</comment>
<reference evidence="1 2" key="2">
    <citation type="submission" date="2006-07" db="EMBL/GenBank/DDBJ databases">
        <title>Sequencing of the draft genome and assembly of Chlorobium ferroxidans DSM 13031.</title>
        <authorList>
            <consortium name="US DOE Joint Genome Institute (JGI-PGF)"/>
            <person name="Copeland A."/>
            <person name="Lucas S."/>
            <person name="Lapidus A."/>
            <person name="Barry K."/>
            <person name="Glavina del Rio T."/>
            <person name="Dalin E."/>
            <person name="Tice H."/>
            <person name="Bruce D."/>
            <person name="Pitluck S."/>
            <person name="Richardson P."/>
        </authorList>
    </citation>
    <scope>NUCLEOTIDE SEQUENCE [LARGE SCALE GENOMIC DNA]</scope>
    <source>
        <strain evidence="1 2">DSM 13031</strain>
    </source>
</reference>
<dbReference type="EMBL" id="AASE01000029">
    <property type="protein sequence ID" value="EAT58166.1"/>
    <property type="molecule type" value="Genomic_DNA"/>
</dbReference>
<reference evidence="1 2" key="1">
    <citation type="submission" date="2006-07" db="EMBL/GenBank/DDBJ databases">
        <title>Annotation of the draft genome assembly of Chlorobium ferroxidans DSM 13031.</title>
        <authorList>
            <consortium name="US DOE Joint Genome Institute (JGI-ORNL)"/>
            <person name="Larimer F."/>
            <person name="Land M."/>
            <person name="Hauser L."/>
        </authorList>
    </citation>
    <scope>NUCLEOTIDE SEQUENCE [LARGE SCALE GENOMIC DNA]</scope>
    <source>
        <strain evidence="1 2">DSM 13031</strain>
    </source>
</reference>
<dbReference type="RefSeq" id="WP_006367250.1">
    <property type="nucleotide sequence ID" value="NZ_AASE01000029.1"/>
</dbReference>
<dbReference type="AlphaFoldDB" id="Q0YPD4"/>
<dbReference type="PROSITE" id="PS00018">
    <property type="entry name" value="EF_HAND_1"/>
    <property type="match status" value="1"/>
</dbReference>
<proteinExistence type="predicted"/>
<protein>
    <recommendedName>
        <fullName evidence="3">EF-hand domain-containing protein</fullName>
    </recommendedName>
</protein>